<organism evidence="1 2">
    <name type="scientific">Peronospora matthiolae</name>
    <dbReference type="NCBI Taxonomy" id="2874970"/>
    <lineage>
        <taxon>Eukaryota</taxon>
        <taxon>Sar</taxon>
        <taxon>Stramenopiles</taxon>
        <taxon>Oomycota</taxon>
        <taxon>Peronosporomycetes</taxon>
        <taxon>Peronosporales</taxon>
        <taxon>Peronosporaceae</taxon>
        <taxon>Peronospora</taxon>
    </lineage>
</organism>
<dbReference type="InterPro" id="IPR016024">
    <property type="entry name" value="ARM-type_fold"/>
</dbReference>
<dbReference type="SUPFAM" id="SSF48371">
    <property type="entry name" value="ARM repeat"/>
    <property type="match status" value="1"/>
</dbReference>
<comment type="caution">
    <text evidence="1">The sequence shown here is derived from an EMBL/GenBank/DDBJ whole genome shotgun (WGS) entry which is preliminary data.</text>
</comment>
<gene>
    <name evidence="1" type="ORF">PM001_LOCUS28970</name>
</gene>
<accession>A0AAV1VAS6</accession>
<sequence>MESSLTLTPYVQQLQTCLQWSPTQHGDGIEKQRFVEALTTIAALPLDSLSMEIRRLLVVSGVDASRQQSSLNREETTTVAANGARKEHLDNLIAALNARDVLLKCKAANAVGSLSISRVAGQQLLDLYGDEIFQSVAKMATRKNQWVQGDAFFVLGWMVVIADDAMLTTIADLLPAVIKCLHRNINLPVEVEGLADGNDEMRGDARTRRLKEIAVSSERESNLRIYALVLLVNFSQRRVAVFETQLDRLLPMLKDLVVELLEPMPSVSTLDESAAASDMADHGAVEYAEVSRLAITLLSVLVDQLGSVASQLLELKVLPHLLKLKRVLHAAELQELLGGDGSQDIAERLDAIVELLVHHR</sequence>
<evidence type="ECO:0000313" key="1">
    <source>
        <dbReference type="EMBL" id="CAK7943820.1"/>
    </source>
</evidence>
<protein>
    <submittedName>
        <fullName evidence="1">Uncharacterized protein</fullName>
    </submittedName>
</protein>
<dbReference type="AlphaFoldDB" id="A0AAV1VAS6"/>
<reference evidence="1" key="1">
    <citation type="submission" date="2024-01" db="EMBL/GenBank/DDBJ databases">
        <authorList>
            <person name="Webb A."/>
        </authorList>
    </citation>
    <scope>NUCLEOTIDE SEQUENCE</scope>
    <source>
        <strain evidence="1">Pm1</strain>
    </source>
</reference>
<proteinExistence type="predicted"/>
<name>A0AAV1VAS6_9STRA</name>
<dbReference type="EMBL" id="CAKLBY020000304">
    <property type="protein sequence ID" value="CAK7943820.1"/>
    <property type="molecule type" value="Genomic_DNA"/>
</dbReference>
<dbReference type="Proteomes" id="UP001162060">
    <property type="component" value="Unassembled WGS sequence"/>
</dbReference>
<evidence type="ECO:0000313" key="2">
    <source>
        <dbReference type="Proteomes" id="UP001162060"/>
    </source>
</evidence>